<keyword evidence="3" id="KW-1185">Reference proteome</keyword>
<gene>
    <name evidence="2" type="ORF">QQ91_0009885</name>
</gene>
<feature type="signal peptide" evidence="1">
    <location>
        <begin position="1"/>
        <end position="25"/>
    </location>
</feature>
<evidence type="ECO:0000256" key="1">
    <source>
        <dbReference type="SAM" id="SignalP"/>
    </source>
</evidence>
<reference evidence="2 3" key="1">
    <citation type="journal article" date="2015" name="Genome Announc.">
        <title>Draft Genome Sequence of Filamentous Marine Cyanobacterium Lyngbya confervoides Strain BDU141951.</title>
        <authorList>
            <person name="Chandrababunaidu M.M."/>
            <person name="Sen D."/>
            <person name="Tripathy S."/>
        </authorList>
    </citation>
    <scope>NUCLEOTIDE SEQUENCE [LARGE SCALE GENOMIC DNA]</scope>
    <source>
        <strain evidence="2 3">BDU141951</strain>
    </source>
</reference>
<name>A0ABD4T381_9CYAN</name>
<accession>A0ABD4T381</accession>
<sequence>MRRSPYFLGLLITLNLLSLGEAAIAQSSRPCNPYRSGYEKAIAQGIIQRASLVSGPLEAFQYFQAALDKGDRLETAIRAAQYLVIISEGEGLARAEIARLDLEGLMVQRFKKPVAVAVPMLPVILPNNVFCPLPPSQP</sequence>
<dbReference type="AlphaFoldDB" id="A0ABD4T381"/>
<dbReference type="RefSeq" id="WP_250833319.1">
    <property type="nucleotide sequence ID" value="NZ_JTHE03000056.1"/>
</dbReference>
<proteinExistence type="predicted"/>
<evidence type="ECO:0000313" key="3">
    <source>
        <dbReference type="Proteomes" id="UP000031561"/>
    </source>
</evidence>
<feature type="chain" id="PRO_5044764236" evidence="1">
    <location>
        <begin position="26"/>
        <end position="138"/>
    </location>
</feature>
<dbReference type="Proteomes" id="UP000031561">
    <property type="component" value="Unassembled WGS sequence"/>
</dbReference>
<keyword evidence="1" id="KW-0732">Signal</keyword>
<organism evidence="2 3">
    <name type="scientific">Lyngbya confervoides BDU141951</name>
    <dbReference type="NCBI Taxonomy" id="1574623"/>
    <lineage>
        <taxon>Bacteria</taxon>
        <taxon>Bacillati</taxon>
        <taxon>Cyanobacteriota</taxon>
        <taxon>Cyanophyceae</taxon>
        <taxon>Oscillatoriophycideae</taxon>
        <taxon>Oscillatoriales</taxon>
        <taxon>Microcoleaceae</taxon>
        <taxon>Lyngbya</taxon>
    </lineage>
</organism>
<comment type="caution">
    <text evidence="2">The sequence shown here is derived from an EMBL/GenBank/DDBJ whole genome shotgun (WGS) entry which is preliminary data.</text>
</comment>
<evidence type="ECO:0000313" key="2">
    <source>
        <dbReference type="EMBL" id="MCM1983133.1"/>
    </source>
</evidence>
<dbReference type="EMBL" id="JTHE03000056">
    <property type="protein sequence ID" value="MCM1983133.1"/>
    <property type="molecule type" value="Genomic_DNA"/>
</dbReference>
<protein>
    <submittedName>
        <fullName evidence="2">Uncharacterized protein</fullName>
    </submittedName>
</protein>